<evidence type="ECO:0000313" key="1">
    <source>
        <dbReference type="EMBL" id="BAT18067.1"/>
    </source>
</evidence>
<name>A0A0P0YDP7_ORYSJ</name>
<reference evidence="2" key="1">
    <citation type="journal article" date="2005" name="Nature">
        <title>The map-based sequence of the rice genome.</title>
        <authorList>
            <consortium name="International rice genome sequencing project (IRGSP)"/>
            <person name="Matsumoto T."/>
            <person name="Wu J."/>
            <person name="Kanamori H."/>
            <person name="Katayose Y."/>
            <person name="Fujisawa M."/>
            <person name="Namiki N."/>
            <person name="Mizuno H."/>
            <person name="Yamamoto K."/>
            <person name="Antonio B.A."/>
            <person name="Baba T."/>
            <person name="Sakata K."/>
            <person name="Nagamura Y."/>
            <person name="Aoki H."/>
            <person name="Arikawa K."/>
            <person name="Arita K."/>
            <person name="Bito T."/>
            <person name="Chiden Y."/>
            <person name="Fujitsuka N."/>
            <person name="Fukunaka R."/>
            <person name="Hamada M."/>
            <person name="Harada C."/>
            <person name="Hayashi A."/>
            <person name="Hijishita S."/>
            <person name="Honda M."/>
            <person name="Hosokawa S."/>
            <person name="Ichikawa Y."/>
            <person name="Idonuma A."/>
            <person name="Iijima M."/>
            <person name="Ikeda M."/>
            <person name="Ikeno M."/>
            <person name="Ito K."/>
            <person name="Ito S."/>
            <person name="Ito T."/>
            <person name="Ito Y."/>
            <person name="Ito Y."/>
            <person name="Iwabuchi A."/>
            <person name="Kamiya K."/>
            <person name="Karasawa W."/>
            <person name="Kurita K."/>
            <person name="Katagiri S."/>
            <person name="Kikuta A."/>
            <person name="Kobayashi H."/>
            <person name="Kobayashi N."/>
            <person name="Machita K."/>
            <person name="Maehara T."/>
            <person name="Masukawa M."/>
            <person name="Mizubayashi T."/>
            <person name="Mukai Y."/>
            <person name="Nagasaki H."/>
            <person name="Nagata Y."/>
            <person name="Naito S."/>
            <person name="Nakashima M."/>
            <person name="Nakama Y."/>
            <person name="Nakamichi Y."/>
            <person name="Nakamura M."/>
            <person name="Meguro A."/>
            <person name="Negishi M."/>
            <person name="Ohta I."/>
            <person name="Ohta T."/>
            <person name="Okamoto M."/>
            <person name="Ono N."/>
            <person name="Saji S."/>
            <person name="Sakaguchi M."/>
            <person name="Sakai K."/>
            <person name="Shibata M."/>
            <person name="Shimokawa T."/>
            <person name="Song J."/>
            <person name="Takazaki Y."/>
            <person name="Terasawa K."/>
            <person name="Tsugane M."/>
            <person name="Tsuji K."/>
            <person name="Ueda S."/>
            <person name="Waki K."/>
            <person name="Yamagata H."/>
            <person name="Yamamoto M."/>
            <person name="Yamamoto S."/>
            <person name="Yamane H."/>
            <person name="Yoshiki S."/>
            <person name="Yoshihara R."/>
            <person name="Yukawa K."/>
            <person name="Zhong H."/>
            <person name="Yano M."/>
            <person name="Yuan Q."/>
            <person name="Ouyang S."/>
            <person name="Liu J."/>
            <person name="Jones K.M."/>
            <person name="Gansberger K."/>
            <person name="Moffat K."/>
            <person name="Hill J."/>
            <person name="Bera J."/>
            <person name="Fadrosh D."/>
            <person name="Jin S."/>
            <person name="Johri S."/>
            <person name="Kim M."/>
            <person name="Overton L."/>
            <person name="Reardon M."/>
            <person name="Tsitrin T."/>
            <person name="Vuong H."/>
            <person name="Weaver B."/>
            <person name="Ciecko A."/>
            <person name="Tallon L."/>
            <person name="Jackson J."/>
            <person name="Pai G."/>
            <person name="Aken S.V."/>
            <person name="Utterback T."/>
            <person name="Reidmuller S."/>
            <person name="Feldblyum T."/>
            <person name="Hsiao J."/>
            <person name="Zismann V."/>
            <person name="Iobst S."/>
            <person name="de Vazeille A.R."/>
            <person name="Buell C.R."/>
            <person name="Ying K."/>
            <person name="Li Y."/>
            <person name="Lu T."/>
            <person name="Huang Y."/>
            <person name="Zhao Q."/>
            <person name="Feng Q."/>
            <person name="Zhang L."/>
            <person name="Zhu J."/>
            <person name="Weng Q."/>
            <person name="Mu J."/>
            <person name="Lu Y."/>
            <person name="Fan D."/>
            <person name="Liu Y."/>
            <person name="Guan J."/>
            <person name="Zhang Y."/>
            <person name="Yu S."/>
            <person name="Liu X."/>
            <person name="Zhang Y."/>
            <person name="Hong G."/>
            <person name="Han B."/>
            <person name="Choisne N."/>
            <person name="Demange N."/>
            <person name="Orjeda G."/>
            <person name="Samain S."/>
            <person name="Cattolico L."/>
            <person name="Pelletier E."/>
            <person name="Couloux A."/>
            <person name="Segurens B."/>
            <person name="Wincker P."/>
            <person name="D'Hont A."/>
            <person name="Scarpelli C."/>
            <person name="Weissenbach J."/>
            <person name="Salanoubat M."/>
            <person name="Quetier F."/>
            <person name="Yu Y."/>
            <person name="Kim H.R."/>
            <person name="Rambo T."/>
            <person name="Currie J."/>
            <person name="Collura K."/>
            <person name="Luo M."/>
            <person name="Yang T."/>
            <person name="Ammiraju J.S.S."/>
            <person name="Engler F."/>
            <person name="Soderlund C."/>
            <person name="Wing R.A."/>
            <person name="Palmer L.E."/>
            <person name="de la Bastide M."/>
            <person name="Spiegel L."/>
            <person name="Nascimento L."/>
            <person name="Zutavern T."/>
            <person name="O'Shaughnessy A."/>
            <person name="Dike S."/>
            <person name="Dedhia N."/>
            <person name="Preston R."/>
            <person name="Balija V."/>
            <person name="McCombie W.R."/>
            <person name="Chow T."/>
            <person name="Chen H."/>
            <person name="Chung M."/>
            <person name="Chen C."/>
            <person name="Shaw J."/>
            <person name="Wu H."/>
            <person name="Hsiao K."/>
            <person name="Chao Y."/>
            <person name="Chu M."/>
            <person name="Cheng C."/>
            <person name="Hour A."/>
            <person name="Lee P."/>
            <person name="Lin S."/>
            <person name="Lin Y."/>
            <person name="Liou J."/>
            <person name="Liu S."/>
            <person name="Hsing Y."/>
            <person name="Raghuvanshi S."/>
            <person name="Mohanty A."/>
            <person name="Bharti A.K."/>
            <person name="Gaur A."/>
            <person name="Gupta V."/>
            <person name="Kumar D."/>
            <person name="Ravi V."/>
            <person name="Vij S."/>
            <person name="Kapur A."/>
            <person name="Khurana P."/>
            <person name="Khurana P."/>
            <person name="Khurana J.P."/>
            <person name="Tyagi A.K."/>
            <person name="Gaikwad K."/>
            <person name="Singh A."/>
            <person name="Dalal V."/>
            <person name="Srivastava S."/>
            <person name="Dixit A."/>
            <person name="Pal A.K."/>
            <person name="Ghazi I.A."/>
            <person name="Yadav M."/>
            <person name="Pandit A."/>
            <person name="Bhargava A."/>
            <person name="Sureshbabu K."/>
            <person name="Batra K."/>
            <person name="Sharma T.R."/>
            <person name="Mohapatra T."/>
            <person name="Singh N.K."/>
            <person name="Messing J."/>
            <person name="Nelson A.B."/>
            <person name="Fuks G."/>
            <person name="Kavchok S."/>
            <person name="Keizer G."/>
            <person name="Linton E."/>
            <person name="Llaca V."/>
            <person name="Song R."/>
            <person name="Tanyolac B."/>
            <person name="Young S."/>
            <person name="Ho-Il K."/>
            <person name="Hahn J.H."/>
            <person name="Sangsakoo G."/>
            <person name="Vanavichit A."/>
            <person name="de Mattos Luiz.A.T."/>
            <person name="Zimmer P.D."/>
            <person name="Malone G."/>
            <person name="Dellagostin O."/>
            <person name="de Oliveira A.C."/>
            <person name="Bevan M."/>
            <person name="Bancroft I."/>
            <person name="Minx P."/>
            <person name="Cordum H."/>
            <person name="Wilson R."/>
            <person name="Cheng Z."/>
            <person name="Jin W."/>
            <person name="Jiang J."/>
            <person name="Leong S.A."/>
            <person name="Iwama H."/>
            <person name="Gojobori T."/>
            <person name="Itoh T."/>
            <person name="Niimura Y."/>
            <person name="Fujii Y."/>
            <person name="Habara T."/>
            <person name="Sakai H."/>
            <person name="Sato Y."/>
            <person name="Wilson G."/>
            <person name="Kumar K."/>
            <person name="McCouch S."/>
            <person name="Juretic N."/>
            <person name="Hoen D."/>
            <person name="Wright S."/>
            <person name="Bruskiewich R."/>
            <person name="Bureau T."/>
            <person name="Miyao A."/>
            <person name="Hirochika H."/>
            <person name="Nishikawa T."/>
            <person name="Kadowaki K."/>
            <person name="Sugiura M."/>
            <person name="Burr B."/>
            <person name="Sasaki T."/>
        </authorList>
    </citation>
    <scope>NUCLEOTIDE SEQUENCE [LARGE SCALE GENOMIC DNA]</scope>
    <source>
        <strain evidence="2">cv. Nipponbare</strain>
    </source>
</reference>
<dbReference type="Proteomes" id="UP000059680">
    <property type="component" value="Chromosome 12"/>
</dbReference>
<dbReference type="InParanoid" id="A0A0P0YDP7"/>
<gene>
    <name evidence="1" type="ordered locus">Os12g0613650</name>
    <name evidence="1" type="ORF">OSNPB_120613650</name>
</gene>
<organism evidence="1 2">
    <name type="scientific">Oryza sativa subsp. japonica</name>
    <name type="common">Rice</name>
    <dbReference type="NCBI Taxonomy" id="39947"/>
    <lineage>
        <taxon>Eukaryota</taxon>
        <taxon>Viridiplantae</taxon>
        <taxon>Streptophyta</taxon>
        <taxon>Embryophyta</taxon>
        <taxon>Tracheophyta</taxon>
        <taxon>Spermatophyta</taxon>
        <taxon>Magnoliopsida</taxon>
        <taxon>Liliopsida</taxon>
        <taxon>Poales</taxon>
        <taxon>Poaceae</taxon>
        <taxon>BOP clade</taxon>
        <taxon>Oryzoideae</taxon>
        <taxon>Oryzeae</taxon>
        <taxon>Oryzinae</taxon>
        <taxon>Oryza</taxon>
        <taxon>Oryza sativa</taxon>
    </lineage>
</organism>
<reference evidence="1 2" key="3">
    <citation type="journal article" date="2013" name="Rice">
        <title>Improvement of the Oryza sativa Nipponbare reference genome using next generation sequence and optical map data.</title>
        <authorList>
            <person name="Kawahara Y."/>
            <person name="de la Bastide M."/>
            <person name="Hamilton J.P."/>
            <person name="Kanamori H."/>
            <person name="McCombie W.R."/>
            <person name="Ouyang S."/>
            <person name="Schwartz D.C."/>
            <person name="Tanaka T."/>
            <person name="Wu J."/>
            <person name="Zhou S."/>
            <person name="Childs K.L."/>
            <person name="Davidson R.M."/>
            <person name="Lin H."/>
            <person name="Quesada-Ocampo L."/>
            <person name="Vaillancourt B."/>
            <person name="Sakai H."/>
            <person name="Lee S.S."/>
            <person name="Kim J."/>
            <person name="Numa H."/>
            <person name="Itoh T."/>
            <person name="Buell C.R."/>
            <person name="Matsumoto T."/>
        </authorList>
    </citation>
    <scope>NUCLEOTIDE SEQUENCE [LARGE SCALE GENOMIC DNA]</scope>
    <source>
        <strain evidence="2">cv. Nipponbare</strain>
    </source>
</reference>
<accession>A0A0P0YDP7</accession>
<sequence length="170" mass="16975">MFILPSCSPSAAISRRVLIWSSRSDDADDADAAPLGLVGTEQSGLSDGVAAPAGVPLRDCSLLAIGVISVPTSRIDTAAASDDTRSLFCWRCLLATDGGDDDAEASGATRPDTAAAAAAAFLEKIGLECTTCLPASHFSASFHFDGTCLKNVPPTTATAAGGGGGGLSSL</sequence>
<protein>
    <submittedName>
        <fullName evidence="1">Os12g0613650 protein</fullName>
    </submittedName>
</protein>
<evidence type="ECO:0000313" key="2">
    <source>
        <dbReference type="Proteomes" id="UP000059680"/>
    </source>
</evidence>
<keyword evidence="2" id="KW-1185">Reference proteome</keyword>
<reference evidence="1 2" key="2">
    <citation type="journal article" date="2013" name="Plant Cell Physiol.">
        <title>Rice Annotation Project Database (RAP-DB): an integrative and interactive database for rice genomics.</title>
        <authorList>
            <person name="Sakai H."/>
            <person name="Lee S.S."/>
            <person name="Tanaka T."/>
            <person name="Numa H."/>
            <person name="Kim J."/>
            <person name="Kawahara Y."/>
            <person name="Wakimoto H."/>
            <person name="Yang C.C."/>
            <person name="Iwamoto M."/>
            <person name="Abe T."/>
            <person name="Yamada Y."/>
            <person name="Muto A."/>
            <person name="Inokuchi H."/>
            <person name="Ikemura T."/>
            <person name="Matsumoto T."/>
            <person name="Sasaki T."/>
            <person name="Itoh T."/>
        </authorList>
    </citation>
    <scope>NUCLEOTIDE SEQUENCE [LARGE SCALE GENOMIC DNA]</scope>
    <source>
        <strain evidence="2">cv. Nipponbare</strain>
    </source>
</reference>
<dbReference type="EMBL" id="AP014968">
    <property type="protein sequence ID" value="BAT18067.1"/>
    <property type="molecule type" value="Genomic_DNA"/>
</dbReference>
<dbReference type="PaxDb" id="39947-A0A0P0YDP7"/>
<proteinExistence type="predicted"/>
<dbReference type="AlphaFoldDB" id="A0A0P0YDP7"/>